<dbReference type="AlphaFoldDB" id="A0A4R9AU92"/>
<dbReference type="Gene3D" id="3.30.420.10">
    <property type="entry name" value="Ribonuclease H-like superfamily/Ribonuclease H"/>
    <property type="match status" value="1"/>
</dbReference>
<organism evidence="3 4">
    <name type="scientific">Cryobacterium gelidum</name>
    <dbReference type="NCBI Taxonomy" id="1259164"/>
    <lineage>
        <taxon>Bacteria</taxon>
        <taxon>Bacillati</taxon>
        <taxon>Actinomycetota</taxon>
        <taxon>Actinomycetes</taxon>
        <taxon>Micrococcales</taxon>
        <taxon>Microbacteriaceae</taxon>
        <taxon>Cryobacterium</taxon>
    </lineage>
</organism>
<dbReference type="PROSITE" id="PS50994">
    <property type="entry name" value="INTEGRASE"/>
    <property type="match status" value="1"/>
</dbReference>
<proteinExistence type="predicted"/>
<dbReference type="InterPro" id="IPR050900">
    <property type="entry name" value="Transposase_IS3/IS150/IS904"/>
</dbReference>
<sequence>MGVFKKSVHLLRPGSVGYERKAFELILAQKTNFTITRMVRLLEVSRSGYYVWLDRKPSDRMIRREGIEQKVAWFHGDSDEVYGSPRILADLRADGETISRKTVAKTMQRLGLVGICPKKWKTTTTIDHADAYPIDAVKREWDTGALNQVWVGDITYLRTWEGWVYLATVIDAHSRRVIGWAIAAHMRTDLIEEALVMAMTLRGERPAQVIFHSDRGTQYASAQITAFAIKNGITRSMGLTGICWDCETINPSGQVAA</sequence>
<evidence type="ECO:0000256" key="1">
    <source>
        <dbReference type="ARBA" id="ARBA00002286"/>
    </source>
</evidence>
<reference evidence="3 4" key="1">
    <citation type="submission" date="2019-03" db="EMBL/GenBank/DDBJ databases">
        <title>Genomics of glacier-inhabiting Cryobacterium strains.</title>
        <authorList>
            <person name="Liu Q."/>
            <person name="Xin Y.-H."/>
        </authorList>
    </citation>
    <scope>NUCLEOTIDE SEQUENCE [LARGE SCALE GENOMIC DNA]</scope>
    <source>
        <strain evidence="3 4">Hz16</strain>
    </source>
</reference>
<protein>
    <submittedName>
        <fullName evidence="3">IS3 family transposase</fullName>
    </submittedName>
</protein>
<dbReference type="SUPFAM" id="SSF53098">
    <property type="entry name" value="Ribonuclease H-like"/>
    <property type="match status" value="1"/>
</dbReference>
<evidence type="ECO:0000313" key="4">
    <source>
        <dbReference type="Proteomes" id="UP000297983"/>
    </source>
</evidence>
<dbReference type="RefSeq" id="WP_134551909.1">
    <property type="nucleotide sequence ID" value="NZ_SOHL01000019.1"/>
</dbReference>
<evidence type="ECO:0000313" key="3">
    <source>
        <dbReference type="EMBL" id="TFD70163.1"/>
    </source>
</evidence>
<dbReference type="Pfam" id="PF13276">
    <property type="entry name" value="HTH_21"/>
    <property type="match status" value="1"/>
</dbReference>
<dbReference type="EMBL" id="SOHL01000019">
    <property type="protein sequence ID" value="TFD70163.1"/>
    <property type="molecule type" value="Genomic_DNA"/>
</dbReference>
<dbReference type="Proteomes" id="UP000297983">
    <property type="component" value="Unassembled WGS sequence"/>
</dbReference>
<dbReference type="PANTHER" id="PTHR46889:SF4">
    <property type="entry name" value="TRANSPOSASE INSO FOR INSERTION SEQUENCE ELEMENT IS911B-RELATED"/>
    <property type="match status" value="1"/>
</dbReference>
<feature type="domain" description="Integrase catalytic" evidence="2">
    <location>
        <begin position="129"/>
        <end position="257"/>
    </location>
</feature>
<dbReference type="InterPro" id="IPR001584">
    <property type="entry name" value="Integrase_cat-core"/>
</dbReference>
<dbReference type="PANTHER" id="PTHR46889">
    <property type="entry name" value="TRANSPOSASE INSF FOR INSERTION SEQUENCE IS3B-RELATED"/>
    <property type="match status" value="1"/>
</dbReference>
<evidence type="ECO:0000259" key="2">
    <source>
        <dbReference type="PROSITE" id="PS50994"/>
    </source>
</evidence>
<dbReference type="GO" id="GO:0003676">
    <property type="term" value="F:nucleic acid binding"/>
    <property type="evidence" value="ECO:0007669"/>
    <property type="project" value="InterPro"/>
</dbReference>
<keyword evidence="4" id="KW-1185">Reference proteome</keyword>
<accession>A0A4R9AU92</accession>
<dbReference type="InterPro" id="IPR012337">
    <property type="entry name" value="RNaseH-like_sf"/>
</dbReference>
<comment type="function">
    <text evidence="1">Involved in the transposition of the insertion sequence.</text>
</comment>
<name>A0A4R9AU92_9MICO</name>
<dbReference type="InterPro" id="IPR036397">
    <property type="entry name" value="RNaseH_sf"/>
</dbReference>
<dbReference type="NCBIfam" id="NF033516">
    <property type="entry name" value="transpos_IS3"/>
    <property type="match status" value="1"/>
</dbReference>
<comment type="caution">
    <text evidence="3">The sequence shown here is derived from an EMBL/GenBank/DDBJ whole genome shotgun (WGS) entry which is preliminary data.</text>
</comment>
<gene>
    <name evidence="3" type="ORF">E3T50_11195</name>
</gene>
<dbReference type="Pfam" id="PF00665">
    <property type="entry name" value="rve"/>
    <property type="match status" value="1"/>
</dbReference>
<dbReference type="InterPro" id="IPR048020">
    <property type="entry name" value="Transpos_IS3"/>
</dbReference>
<dbReference type="InterPro" id="IPR025948">
    <property type="entry name" value="HTH-like_dom"/>
</dbReference>
<dbReference type="GO" id="GO:0015074">
    <property type="term" value="P:DNA integration"/>
    <property type="evidence" value="ECO:0007669"/>
    <property type="project" value="InterPro"/>
</dbReference>